<organism evidence="2 3">
    <name type="scientific">Ruminococcus difficilis</name>
    <dbReference type="NCBI Taxonomy" id="2763069"/>
    <lineage>
        <taxon>Bacteria</taxon>
        <taxon>Bacillati</taxon>
        <taxon>Bacillota</taxon>
        <taxon>Clostridia</taxon>
        <taxon>Eubacteriales</taxon>
        <taxon>Oscillospiraceae</taxon>
        <taxon>Ruminococcus</taxon>
    </lineage>
</organism>
<sequence>MDDYEELLAEQEEEQLAEALADEHQAELEVQLEQDEQPPQIDEPPETKKLKRDLQREALVRLENAARTTADFQNVVAWWNRLDSNRERRERYHEVSRSGLDIPLDYGAKPDGEVIPYDVNDVLIKQIRKGDYIDAIFQCPFEINELVTDGDLSEILNNLSDDHKEIIFNNIVRRVSTKVLAAVRKQSDRNIRKVRATALNKIQTNLLPILKKRSDKELPLTLRERDFLDKNITALDDDKDS</sequence>
<dbReference type="AlphaFoldDB" id="A0A935C3E1"/>
<evidence type="ECO:0000313" key="3">
    <source>
        <dbReference type="Proteomes" id="UP000633365"/>
    </source>
</evidence>
<comment type="caution">
    <text evidence="2">The sequence shown here is derived from an EMBL/GenBank/DDBJ whole genome shotgun (WGS) entry which is preliminary data.</text>
</comment>
<keyword evidence="3" id="KW-1185">Reference proteome</keyword>
<name>A0A935C3E1_9FIRM</name>
<accession>A0A935C3E1</accession>
<protein>
    <submittedName>
        <fullName evidence="2">Uncharacterized protein</fullName>
    </submittedName>
</protein>
<dbReference type="Proteomes" id="UP000633365">
    <property type="component" value="Unassembled WGS sequence"/>
</dbReference>
<evidence type="ECO:0000313" key="2">
    <source>
        <dbReference type="EMBL" id="MBK6088967.1"/>
    </source>
</evidence>
<dbReference type="EMBL" id="JAEQMG010000103">
    <property type="protein sequence ID" value="MBK6088967.1"/>
    <property type="molecule type" value="Genomic_DNA"/>
</dbReference>
<reference evidence="2" key="1">
    <citation type="submission" date="2021-01" db="EMBL/GenBank/DDBJ databases">
        <title>Genome public.</title>
        <authorList>
            <person name="Liu C."/>
            <person name="Sun Q."/>
        </authorList>
    </citation>
    <scope>NUCLEOTIDE SEQUENCE</scope>
    <source>
        <strain evidence="2">M6</strain>
    </source>
</reference>
<gene>
    <name evidence="2" type="ORF">JKK62_09990</name>
</gene>
<feature type="region of interest" description="Disordered" evidence="1">
    <location>
        <begin position="28"/>
        <end position="49"/>
    </location>
</feature>
<dbReference type="RefSeq" id="WP_207752169.1">
    <property type="nucleotide sequence ID" value="NZ_JAEQMG010000103.1"/>
</dbReference>
<evidence type="ECO:0000256" key="1">
    <source>
        <dbReference type="SAM" id="MobiDB-lite"/>
    </source>
</evidence>
<proteinExistence type="predicted"/>